<dbReference type="InterPro" id="IPR016518">
    <property type="entry name" value="Alpha-L-fucosidase"/>
</dbReference>
<proteinExistence type="predicted"/>
<feature type="domain" description="Glycosyl hydrolase family 95 N-terminal" evidence="2">
    <location>
        <begin position="80"/>
        <end position="221"/>
    </location>
</feature>
<feature type="domain" description="Alpha fucosidase A-like C-terminal" evidence="3">
    <location>
        <begin position="648"/>
        <end position="740"/>
    </location>
</feature>
<keyword evidence="6" id="KW-1185">Reference proteome</keyword>
<name>A0ABW5XS46_9SPHI</name>
<dbReference type="Pfam" id="PF14498">
    <property type="entry name" value="Glyco_hyd_65N_2"/>
    <property type="match status" value="2"/>
</dbReference>
<gene>
    <name evidence="5" type="ORF">ACFSYC_08775</name>
</gene>
<dbReference type="Pfam" id="PF22124">
    <property type="entry name" value="Glyco_hydro_95_cat"/>
    <property type="match status" value="1"/>
</dbReference>
<dbReference type="EMBL" id="JBHUON010000008">
    <property type="protein sequence ID" value="MFD2864778.1"/>
    <property type="molecule type" value="Genomic_DNA"/>
</dbReference>
<dbReference type="Gene3D" id="1.50.10.10">
    <property type="match status" value="1"/>
</dbReference>
<dbReference type="InterPro" id="IPR008928">
    <property type="entry name" value="6-hairpin_glycosidase_sf"/>
</dbReference>
<evidence type="ECO:0000313" key="6">
    <source>
        <dbReference type="Proteomes" id="UP001597601"/>
    </source>
</evidence>
<evidence type="ECO:0000256" key="1">
    <source>
        <dbReference type="SAM" id="SignalP"/>
    </source>
</evidence>
<dbReference type="Pfam" id="PF21307">
    <property type="entry name" value="Glyco_hydro_95_C"/>
    <property type="match status" value="1"/>
</dbReference>
<dbReference type="SUPFAM" id="SSF48208">
    <property type="entry name" value="Six-hairpin glycosidases"/>
    <property type="match status" value="1"/>
</dbReference>
<keyword evidence="5" id="KW-0378">Hydrolase</keyword>
<feature type="domain" description="Glycosyl hydrolase family 95 N-terminal" evidence="2">
    <location>
        <begin position="29"/>
        <end position="77"/>
    </location>
</feature>
<protein>
    <submittedName>
        <fullName evidence="5">Glycoside hydrolase N-terminal domain-containing protein</fullName>
    </submittedName>
</protein>
<evidence type="ECO:0000259" key="2">
    <source>
        <dbReference type="Pfam" id="PF14498"/>
    </source>
</evidence>
<reference evidence="6" key="1">
    <citation type="journal article" date="2019" name="Int. J. Syst. Evol. Microbiol.">
        <title>The Global Catalogue of Microorganisms (GCM) 10K type strain sequencing project: providing services to taxonomists for standard genome sequencing and annotation.</title>
        <authorList>
            <consortium name="The Broad Institute Genomics Platform"/>
            <consortium name="The Broad Institute Genome Sequencing Center for Infectious Disease"/>
            <person name="Wu L."/>
            <person name="Ma J."/>
        </authorList>
    </citation>
    <scope>NUCLEOTIDE SEQUENCE [LARGE SCALE GENOMIC DNA]</scope>
    <source>
        <strain evidence="6">KCTC 52232</strain>
    </source>
</reference>
<evidence type="ECO:0000259" key="4">
    <source>
        <dbReference type="Pfam" id="PF22124"/>
    </source>
</evidence>
<organism evidence="5 6">
    <name type="scientific">Mucilaginibacter antarcticus</name>
    <dbReference type="NCBI Taxonomy" id="1855725"/>
    <lineage>
        <taxon>Bacteria</taxon>
        <taxon>Pseudomonadati</taxon>
        <taxon>Bacteroidota</taxon>
        <taxon>Sphingobacteriia</taxon>
        <taxon>Sphingobacteriales</taxon>
        <taxon>Sphingobacteriaceae</taxon>
        <taxon>Mucilaginibacter</taxon>
    </lineage>
</organism>
<dbReference type="PIRSF" id="PIRSF007663">
    <property type="entry name" value="UCP007663"/>
    <property type="match status" value="1"/>
</dbReference>
<feature type="domain" description="Glycosyl hydrolase family 95 catalytic" evidence="4">
    <location>
        <begin position="248"/>
        <end position="646"/>
    </location>
</feature>
<accession>A0ABW5XS46</accession>
<feature type="signal peptide" evidence="1">
    <location>
        <begin position="1"/>
        <end position="26"/>
    </location>
</feature>
<evidence type="ECO:0000259" key="3">
    <source>
        <dbReference type="Pfam" id="PF21307"/>
    </source>
</evidence>
<dbReference type="InterPro" id="IPR027414">
    <property type="entry name" value="GH95_N_dom"/>
</dbReference>
<dbReference type="PANTHER" id="PTHR31084">
    <property type="entry name" value="ALPHA-L-FUCOSIDASE 2"/>
    <property type="match status" value="1"/>
</dbReference>
<keyword evidence="1" id="KW-0732">Signal</keyword>
<dbReference type="InterPro" id="IPR049053">
    <property type="entry name" value="AFCA-like_C"/>
</dbReference>
<dbReference type="GO" id="GO:0016787">
    <property type="term" value="F:hydrolase activity"/>
    <property type="evidence" value="ECO:0007669"/>
    <property type="project" value="UniProtKB-KW"/>
</dbReference>
<dbReference type="Proteomes" id="UP001597601">
    <property type="component" value="Unassembled WGS sequence"/>
</dbReference>
<comment type="caution">
    <text evidence="5">The sequence shown here is derived from an EMBL/GenBank/DDBJ whole genome shotgun (WGS) entry which is preliminary data.</text>
</comment>
<evidence type="ECO:0000313" key="5">
    <source>
        <dbReference type="EMBL" id="MFD2864778.1"/>
    </source>
</evidence>
<dbReference type="PANTHER" id="PTHR31084:SF19">
    <property type="entry name" value="GLYCOSYL HYDROLASE FAMILY 95 N-TERMINAL DOMAIN-CONTAINING PROTEIN"/>
    <property type="match status" value="1"/>
</dbReference>
<dbReference type="InterPro" id="IPR054363">
    <property type="entry name" value="GH95_cat"/>
</dbReference>
<feature type="chain" id="PRO_5046952328" evidence="1">
    <location>
        <begin position="27"/>
        <end position="744"/>
    </location>
</feature>
<dbReference type="InterPro" id="IPR012341">
    <property type="entry name" value="6hp_glycosidase-like_sf"/>
</dbReference>
<sequence>MRLLNQKYLAVTTALCLFISIQHTYAQKMWDSKPAKTWMTDAYPIGNGRIGGMVFGGIGQERIQVNDNTLWTGNETDRGAYQALGDLFVYFNADTDVPADYRRELDLNRAINTVSYTHKGIKYKREYFCGFPDKVIVMRLTADKPGALTGAVRLKDAHNAQPSAGGNHVTFAGKLGNGMQYQATALVKNEGGTMNVDGGQINIQKANAITILFTAATDFNNSRATNWRGEAPAPKIERILKAASVKPYSVLLANHIKDYQGLYGRVHINLGKTEATTAALPTLQRLLNYKKQFDPELESLLFQYGRYLLIGSSRKGGLPANLQGLWNESNNPPWGCDYHTNINIQMNYWLAEPTNLAECHFPYLDHINAIREIRKINTQKQYPGVRGWTLRTESNPMGGESYLWNTPGSAWYVQDLWEHYAFTKDRQYLKDFAYPIIKEIVEFWDDHLKRRADGSLVSPLGWSPEHGPTEDGVTHDQMIIEDLFTNYIEAADLLGIDKTYRDHVANMLAHLLKPKIGKWGQLQEWETDRDDPKDTHRHISHLFGLHPGRQISTIKTPELAQAAKITLAARGDASTGWSMAWKVNFWARLQDGDHAHTIIKNFISPVGGNGIDYNEGGGIYANLLCAHPPFQIDGNFGYTAGVSEMLLQSQTDEIQILPALPKAWPTGSVQGLRARGNFEITDLQWKNGKLSKLIIKSISGGECKLRTLNAVKAGQAGVKAISGDNDFKYRFKTVAGKSYIFSVN</sequence>
<dbReference type="RefSeq" id="WP_377125872.1">
    <property type="nucleotide sequence ID" value="NZ_JBHUON010000008.1"/>
</dbReference>